<dbReference type="GO" id="GO:0006644">
    <property type="term" value="P:phospholipid metabolic process"/>
    <property type="evidence" value="ECO:0007669"/>
    <property type="project" value="InterPro"/>
</dbReference>
<dbReference type="SUPFAM" id="SSF48619">
    <property type="entry name" value="Phospholipase A2, PLA2"/>
    <property type="match status" value="1"/>
</dbReference>
<keyword evidence="15" id="KW-1185">Reference proteome</keyword>
<keyword evidence="6" id="KW-0479">Metal-binding</keyword>
<keyword evidence="7" id="KW-0378">Hydrolase</keyword>
<dbReference type="GO" id="GO:0046872">
    <property type="term" value="F:metal ion binding"/>
    <property type="evidence" value="ECO:0007669"/>
    <property type="project" value="UniProtKB-KW"/>
</dbReference>
<evidence type="ECO:0000259" key="13">
    <source>
        <dbReference type="Pfam" id="PF05826"/>
    </source>
</evidence>
<keyword evidence="8" id="KW-0106">Calcium</keyword>
<keyword evidence="10" id="KW-0443">Lipid metabolism</keyword>
<dbReference type="FunFam" id="1.20.90.10:FF:000002">
    <property type="entry name" value="Phospholipase A2 group III"/>
    <property type="match status" value="1"/>
</dbReference>
<dbReference type="AlphaFoldDB" id="A0A482X3L8"/>
<accession>A0A482X3L8</accession>
<comment type="caution">
    <text evidence="14">The sequence shown here is derived from an EMBL/GenBank/DDBJ whole genome shotgun (WGS) entry which is preliminary data.</text>
</comment>
<dbReference type="EC" id="3.1.1.4" evidence="3"/>
<evidence type="ECO:0000256" key="6">
    <source>
        <dbReference type="ARBA" id="ARBA00022723"/>
    </source>
</evidence>
<dbReference type="GO" id="GO:0050482">
    <property type="term" value="P:arachidonate secretion"/>
    <property type="evidence" value="ECO:0007669"/>
    <property type="project" value="InterPro"/>
</dbReference>
<dbReference type="OrthoDB" id="6501032at2759"/>
<gene>
    <name evidence="14" type="ORF">LSTR_LSTR000384</name>
</gene>
<evidence type="ECO:0000256" key="3">
    <source>
        <dbReference type="ARBA" id="ARBA00013278"/>
    </source>
</evidence>
<reference evidence="14 15" key="1">
    <citation type="journal article" date="2017" name="Gigascience">
        <title>Genome sequence of the small brown planthopper, Laodelphax striatellus.</title>
        <authorList>
            <person name="Zhu J."/>
            <person name="Jiang F."/>
            <person name="Wang X."/>
            <person name="Yang P."/>
            <person name="Bao Y."/>
            <person name="Zhao W."/>
            <person name="Wang W."/>
            <person name="Lu H."/>
            <person name="Wang Q."/>
            <person name="Cui N."/>
            <person name="Li J."/>
            <person name="Chen X."/>
            <person name="Luo L."/>
            <person name="Yu J."/>
            <person name="Kang L."/>
            <person name="Cui F."/>
        </authorList>
    </citation>
    <scope>NUCLEOTIDE SEQUENCE [LARGE SCALE GENOMIC DNA]</scope>
    <source>
        <strain evidence="14">Lst14</strain>
    </source>
</reference>
<evidence type="ECO:0000256" key="2">
    <source>
        <dbReference type="ARBA" id="ARBA00004613"/>
    </source>
</evidence>
<evidence type="ECO:0000256" key="12">
    <source>
        <dbReference type="ARBA" id="ARBA00029903"/>
    </source>
</evidence>
<evidence type="ECO:0000256" key="11">
    <source>
        <dbReference type="ARBA" id="ARBA00023157"/>
    </source>
</evidence>
<evidence type="ECO:0000313" key="14">
    <source>
        <dbReference type="EMBL" id="RZF40505.1"/>
    </source>
</evidence>
<evidence type="ECO:0000256" key="5">
    <source>
        <dbReference type="ARBA" id="ARBA00022525"/>
    </source>
</evidence>
<evidence type="ECO:0000256" key="9">
    <source>
        <dbReference type="ARBA" id="ARBA00022963"/>
    </source>
</evidence>
<keyword evidence="9" id="KW-0442">Lipid degradation</keyword>
<dbReference type="EMBL" id="QKKF02018223">
    <property type="protein sequence ID" value="RZF40505.1"/>
    <property type="molecule type" value="Genomic_DNA"/>
</dbReference>
<evidence type="ECO:0000256" key="4">
    <source>
        <dbReference type="ARBA" id="ARBA00021721"/>
    </source>
</evidence>
<evidence type="ECO:0000256" key="10">
    <source>
        <dbReference type="ARBA" id="ARBA00023098"/>
    </source>
</evidence>
<dbReference type="GO" id="GO:0004623">
    <property type="term" value="F:phospholipase A2 activity"/>
    <property type="evidence" value="ECO:0007669"/>
    <property type="project" value="UniProtKB-EC"/>
</dbReference>
<evidence type="ECO:0000256" key="8">
    <source>
        <dbReference type="ARBA" id="ARBA00022837"/>
    </source>
</evidence>
<comment type="cofactor">
    <cofactor evidence="1">
        <name>Ca(2+)</name>
        <dbReference type="ChEBI" id="CHEBI:29108"/>
    </cofactor>
</comment>
<comment type="subcellular location">
    <subcellularLocation>
        <location evidence="2">Secreted</location>
    </subcellularLocation>
</comment>
<sequence length="286" mass="32171">MQITKTKMLLQRTLQSSTSAKYAQDRSIGFPPQGIVPLSLLGLALMMSVLPENVSGQNYLTALTARRDRSPFKGFSGVRARPDSNRMVYYHDQTIAVVEFGADREMYNCELIETYKPKQQTELLSSLKILIGRPLEIKLNQMLELMDQCYLLEAPSSAEKSIDRSTRGSGPNPSTLLSGILPGTKWCGSGDIAESYYDLGTETDIDKCCRNHDICPSKVRPKTVRYNMTNNSPYTKSHCSCDYKFMQCLKATNNPTANVMGTIYFNLLKVPCVNTEEKKFQSTFKY</sequence>
<dbReference type="Gene3D" id="1.20.90.10">
    <property type="entry name" value="Phospholipase A2 domain"/>
    <property type="match status" value="1"/>
</dbReference>
<evidence type="ECO:0000256" key="1">
    <source>
        <dbReference type="ARBA" id="ARBA00001913"/>
    </source>
</evidence>
<dbReference type="Pfam" id="PF05826">
    <property type="entry name" value="Phospholip_A2_2"/>
    <property type="match status" value="1"/>
</dbReference>
<dbReference type="InParanoid" id="A0A482X3L8"/>
<dbReference type="InterPro" id="IPR016090">
    <property type="entry name" value="PLA2-like_dom"/>
</dbReference>
<dbReference type="GO" id="GO:0016042">
    <property type="term" value="P:lipid catabolic process"/>
    <property type="evidence" value="ECO:0007669"/>
    <property type="project" value="UniProtKB-KW"/>
</dbReference>
<dbReference type="GO" id="GO:0005576">
    <property type="term" value="C:extracellular region"/>
    <property type="evidence" value="ECO:0007669"/>
    <property type="project" value="UniProtKB-SubCell"/>
</dbReference>
<keyword evidence="11" id="KW-1015">Disulfide bond</keyword>
<evidence type="ECO:0000256" key="7">
    <source>
        <dbReference type="ARBA" id="ARBA00022801"/>
    </source>
</evidence>
<protein>
    <recommendedName>
        <fullName evidence="4">Phospholipase A2</fullName>
        <ecNumber evidence="3">3.1.1.4</ecNumber>
    </recommendedName>
    <alternativeName>
        <fullName evidence="12">Phosphatidylcholine 2-acylhydrolase</fullName>
    </alternativeName>
</protein>
<dbReference type="CDD" id="cd04704">
    <property type="entry name" value="PLA2_bee_venom_like"/>
    <property type="match status" value="1"/>
</dbReference>
<keyword evidence="5" id="KW-0964">Secreted</keyword>
<organism evidence="14 15">
    <name type="scientific">Laodelphax striatellus</name>
    <name type="common">Small brown planthopper</name>
    <name type="synonym">Delphax striatella</name>
    <dbReference type="NCBI Taxonomy" id="195883"/>
    <lineage>
        <taxon>Eukaryota</taxon>
        <taxon>Metazoa</taxon>
        <taxon>Ecdysozoa</taxon>
        <taxon>Arthropoda</taxon>
        <taxon>Hexapoda</taxon>
        <taxon>Insecta</taxon>
        <taxon>Pterygota</taxon>
        <taxon>Neoptera</taxon>
        <taxon>Paraneoptera</taxon>
        <taxon>Hemiptera</taxon>
        <taxon>Auchenorrhyncha</taxon>
        <taxon>Fulgoroidea</taxon>
        <taxon>Delphacidae</taxon>
        <taxon>Criomorphinae</taxon>
        <taxon>Laodelphax</taxon>
    </lineage>
</organism>
<dbReference type="InterPro" id="IPR033113">
    <property type="entry name" value="PLA2_histidine"/>
</dbReference>
<dbReference type="STRING" id="195883.A0A482X3L8"/>
<name>A0A482X3L8_LAOST</name>
<dbReference type="Proteomes" id="UP000291343">
    <property type="component" value="Unassembled WGS sequence"/>
</dbReference>
<dbReference type="PROSITE" id="PS00118">
    <property type="entry name" value="PA2_HIS"/>
    <property type="match status" value="1"/>
</dbReference>
<dbReference type="SMR" id="A0A482X3L8"/>
<proteinExistence type="predicted"/>
<feature type="domain" description="Phospholipase A2-like central" evidence="13">
    <location>
        <begin position="180"/>
        <end position="275"/>
    </location>
</feature>
<dbReference type="PANTHER" id="PTHR12253">
    <property type="entry name" value="RH14732P"/>
    <property type="match status" value="1"/>
</dbReference>
<evidence type="ECO:0000313" key="15">
    <source>
        <dbReference type="Proteomes" id="UP000291343"/>
    </source>
</evidence>
<dbReference type="InterPro" id="IPR036444">
    <property type="entry name" value="PLipase_A2_dom_sf"/>
</dbReference>